<dbReference type="Gene3D" id="3.40.50.11190">
    <property type="match status" value="1"/>
</dbReference>
<feature type="binding site" evidence="1">
    <location>
        <position position="163"/>
    </location>
    <ligand>
        <name>substrate</name>
    </ligand>
</feature>
<dbReference type="GO" id="GO:0016758">
    <property type="term" value="F:hexosyltransferase activity"/>
    <property type="evidence" value="ECO:0007669"/>
    <property type="project" value="InterPro"/>
</dbReference>
<evidence type="ECO:0000256" key="1">
    <source>
        <dbReference type="PIRSR" id="PIRSR620023-2"/>
    </source>
</evidence>
<dbReference type="AlphaFoldDB" id="A0A5E6PJ85"/>
<feature type="domain" description="Glycosyl transferase family 28 C-terminal" evidence="2">
    <location>
        <begin position="195"/>
        <end position="334"/>
    </location>
</feature>
<organism evidence="3 4">
    <name type="scientific">Pseudomonas fluorescens</name>
    <dbReference type="NCBI Taxonomy" id="294"/>
    <lineage>
        <taxon>Bacteria</taxon>
        <taxon>Pseudomonadati</taxon>
        <taxon>Pseudomonadota</taxon>
        <taxon>Gammaproteobacteria</taxon>
        <taxon>Pseudomonadales</taxon>
        <taxon>Pseudomonadaceae</taxon>
        <taxon>Pseudomonas</taxon>
    </lineage>
</organism>
<sequence>MRCLTLADALRLQGIECLFICREHPGNLIEHIRNKGFQVHALPLTDNAEANLITVNVRTAVPQLAHSSWLGSTQENDAAECTTILSDLRPDWLIVDHYALDARWETALKPHYRKLMAIDDLADRPHQCDLLLDQTFGRNAEDYAPWLPNACTLLCGSQYSLLRPEFAALRTSSLARREMPKLEHLLITMGGVDKDNATGQVLKALKSSNLPEDCRITVVMGATAPWLADVHQLAEQMPWATSVKVSISDIAQLMANSDLAIGAAGATSWERCCLGLPTLMLVLADNQQEVAQNLERANAVCLLRSPLEILDCLPPLLNKLVSSQAQRASMSQAASNITDGHGVATVIHHLEL</sequence>
<dbReference type="EC" id="2.4.1.227" evidence="3"/>
<dbReference type="PANTHER" id="PTHR21015">
    <property type="entry name" value="UDP-N-ACETYLGLUCOSAMINE--N-ACETYLMURAMYL-(PENTAPEPTIDE) PYROPHOSPHORYL-UNDECAPRENOL N-ACETYLGLUCOSAMINE TRANSFERASE 1"/>
    <property type="match status" value="1"/>
</dbReference>
<name>A0A5E6PJ85_PSEFL</name>
<dbReference type="Proteomes" id="UP000344274">
    <property type="component" value="Unassembled WGS sequence"/>
</dbReference>
<accession>A0A5E6PJ85</accession>
<dbReference type="Gene3D" id="3.40.50.2000">
    <property type="entry name" value="Glycogen Phosphorylase B"/>
    <property type="match status" value="1"/>
</dbReference>
<dbReference type="PANTHER" id="PTHR21015:SF22">
    <property type="entry name" value="GLYCOSYLTRANSFERASE"/>
    <property type="match status" value="1"/>
</dbReference>
<keyword evidence="3" id="KW-0328">Glycosyltransferase</keyword>
<gene>
    <name evidence="3" type="primary">murG_1</name>
    <name evidence="3" type="ORF">PS673_00359</name>
</gene>
<protein>
    <submittedName>
        <fullName evidence="3">UDP-N-acetylglucosamine--N-acetylmuramyl-(Pentapeptide) pyrophosphoryl-undecaprenol N-acetylglucosamine transferase</fullName>
        <ecNumber evidence="3">2.4.1.227</ecNumber>
    </submittedName>
</protein>
<dbReference type="Pfam" id="PF04101">
    <property type="entry name" value="Glyco_tran_28_C"/>
    <property type="match status" value="1"/>
</dbReference>
<proteinExistence type="predicted"/>
<evidence type="ECO:0000259" key="2">
    <source>
        <dbReference type="Pfam" id="PF04101"/>
    </source>
</evidence>
<dbReference type="InterPro" id="IPR020023">
    <property type="entry name" value="PseG"/>
</dbReference>
<dbReference type="EMBL" id="CABVHB010000002">
    <property type="protein sequence ID" value="VVM43109.1"/>
    <property type="molecule type" value="Genomic_DNA"/>
</dbReference>
<reference evidence="3 4" key="1">
    <citation type="submission" date="2019-09" db="EMBL/GenBank/DDBJ databases">
        <authorList>
            <person name="Chandra G."/>
            <person name="Truman W A."/>
        </authorList>
    </citation>
    <scope>NUCLEOTIDE SEQUENCE [LARGE SCALE GENOMIC DNA]</scope>
    <source>
        <strain evidence="3">PS673</strain>
    </source>
</reference>
<feature type="binding site" evidence="1">
    <location>
        <position position="270"/>
    </location>
    <ligand>
        <name>substrate</name>
    </ligand>
</feature>
<dbReference type="NCBIfam" id="TIGR03590">
    <property type="entry name" value="PseG"/>
    <property type="match status" value="1"/>
</dbReference>
<evidence type="ECO:0000313" key="3">
    <source>
        <dbReference type="EMBL" id="VVM43109.1"/>
    </source>
</evidence>
<evidence type="ECO:0000313" key="4">
    <source>
        <dbReference type="Proteomes" id="UP000344274"/>
    </source>
</evidence>
<dbReference type="InterPro" id="IPR007235">
    <property type="entry name" value="Glyco_trans_28_C"/>
</dbReference>
<dbReference type="SUPFAM" id="SSF53756">
    <property type="entry name" value="UDP-Glycosyltransferase/glycogen phosphorylase"/>
    <property type="match status" value="1"/>
</dbReference>
<keyword evidence="3" id="KW-0808">Transferase</keyword>